<feature type="region of interest" description="Disordered" evidence="1">
    <location>
        <begin position="108"/>
        <end position="129"/>
    </location>
</feature>
<comment type="caution">
    <text evidence="2">The sequence shown here is derived from an EMBL/GenBank/DDBJ whole genome shotgun (WGS) entry which is preliminary data.</text>
</comment>
<evidence type="ECO:0000313" key="3">
    <source>
        <dbReference type="Proteomes" id="UP001295423"/>
    </source>
</evidence>
<dbReference type="EMBL" id="CAKOGP040001759">
    <property type="protein sequence ID" value="CAJ1950110.1"/>
    <property type="molecule type" value="Genomic_DNA"/>
</dbReference>
<feature type="compositionally biased region" description="Basic and acidic residues" evidence="1">
    <location>
        <begin position="1"/>
        <end position="12"/>
    </location>
</feature>
<sequence>MSSDKEEKDDPNHMPLFATDRIMTVDEGPLAQDLPITMNGTGYQRRNDDSNIGISLHRERIRLATDSNDEVDIVNAFVTTVDANIYDDSIQNDDEDDYCWEDISFHSEERDKHGKQGNEQKEFPEDEKQENIFSRTIAGWLKLGSPKSDNGSHHEDHEGISPFARDAVIKSAALPLEHTSDYELNQPGDPYERETQRSRFSAVLRLWTAADKNNESESPLCNMEGHTLGDPVSDVYAESTSHSSDAGSIDQDYEDSNVDLTISALDWLQSNNDVLAEDETSVSSDIIGSLGSGYGSFGNFLEGRRTPKQRSLDRERVVQWMRKGKGKGRRREDKYDPTTEYRKLDGMLPKKKNGATPEARAHEIESALDWLRSEGDSISIEEYAMDEPAIDFSTNNFGPAPVCVTSPEDRREELRSIMTWIRNKGKGMKSKFDPNGNFRKLDKLLPKRRGQTLEHRAREMEGVMDWIRNSDLIPKGATSLPELLMFEKLESFHVSRRTPEERVKDLDHVMLWMRQERGSDDEITDPTGDFSKLNLILEVKEGQSSEDRAKEIERNLDWLRNTYWENDNDSLPLESSSTPQRSPRSSSSRESRPQRRRRTPSPKRKRNPDAKIPMIIGVALDEEPNLFASIGHVVNVVATPSDASTMIDDASSLILNNGTRYSI</sequence>
<feature type="compositionally biased region" description="Low complexity" evidence="1">
    <location>
        <begin position="574"/>
        <end position="586"/>
    </location>
</feature>
<name>A0AAD2FR53_9STRA</name>
<organism evidence="2 3">
    <name type="scientific">Cylindrotheca closterium</name>
    <dbReference type="NCBI Taxonomy" id="2856"/>
    <lineage>
        <taxon>Eukaryota</taxon>
        <taxon>Sar</taxon>
        <taxon>Stramenopiles</taxon>
        <taxon>Ochrophyta</taxon>
        <taxon>Bacillariophyta</taxon>
        <taxon>Bacillariophyceae</taxon>
        <taxon>Bacillariophycidae</taxon>
        <taxon>Bacillariales</taxon>
        <taxon>Bacillariaceae</taxon>
        <taxon>Cylindrotheca</taxon>
    </lineage>
</organism>
<dbReference type="Proteomes" id="UP001295423">
    <property type="component" value="Unassembled WGS sequence"/>
</dbReference>
<reference evidence="2" key="1">
    <citation type="submission" date="2023-08" db="EMBL/GenBank/DDBJ databases">
        <authorList>
            <person name="Audoor S."/>
            <person name="Bilcke G."/>
        </authorList>
    </citation>
    <scope>NUCLEOTIDE SEQUENCE</scope>
</reference>
<accession>A0AAD2FR53</accession>
<feature type="compositionally biased region" description="Basic residues" evidence="1">
    <location>
        <begin position="594"/>
        <end position="606"/>
    </location>
</feature>
<evidence type="ECO:0000256" key="1">
    <source>
        <dbReference type="SAM" id="MobiDB-lite"/>
    </source>
</evidence>
<feature type="region of interest" description="Disordered" evidence="1">
    <location>
        <begin position="569"/>
        <end position="610"/>
    </location>
</feature>
<proteinExistence type="predicted"/>
<protein>
    <submittedName>
        <fullName evidence="2">Uncharacterized protein</fullName>
    </submittedName>
</protein>
<keyword evidence="3" id="KW-1185">Reference proteome</keyword>
<dbReference type="AlphaFoldDB" id="A0AAD2FR53"/>
<feature type="region of interest" description="Disordered" evidence="1">
    <location>
        <begin position="1"/>
        <end position="20"/>
    </location>
</feature>
<evidence type="ECO:0000313" key="2">
    <source>
        <dbReference type="EMBL" id="CAJ1950110.1"/>
    </source>
</evidence>
<gene>
    <name evidence="2" type="ORF">CYCCA115_LOCUS12427</name>
</gene>
<feature type="compositionally biased region" description="Basic and acidic residues" evidence="1">
    <location>
        <begin position="108"/>
        <end position="123"/>
    </location>
</feature>